<comment type="caution">
    <text evidence="3">The sequence shown here is derived from an EMBL/GenBank/DDBJ whole genome shotgun (WGS) entry which is preliminary data.</text>
</comment>
<dbReference type="Pfam" id="PF06114">
    <property type="entry name" value="Peptidase_M78"/>
    <property type="match status" value="1"/>
</dbReference>
<dbReference type="InterPro" id="IPR052345">
    <property type="entry name" value="Rad_response_metalloprotease"/>
</dbReference>
<dbReference type="InterPro" id="IPR010982">
    <property type="entry name" value="Lambda_DNA-bd_dom_sf"/>
</dbReference>
<keyword evidence="4" id="KW-1185">Reference proteome</keyword>
<dbReference type="PANTHER" id="PTHR43236:SF2">
    <property type="entry name" value="BLL0069 PROTEIN"/>
    <property type="match status" value="1"/>
</dbReference>
<dbReference type="SUPFAM" id="SSF47413">
    <property type="entry name" value="lambda repressor-like DNA-binding domains"/>
    <property type="match status" value="1"/>
</dbReference>
<dbReference type="PROSITE" id="PS50943">
    <property type="entry name" value="HTH_CROC1"/>
    <property type="match status" value="1"/>
</dbReference>
<proteinExistence type="inferred from homology"/>
<dbReference type="CDD" id="cd00093">
    <property type="entry name" value="HTH_XRE"/>
    <property type="match status" value="1"/>
</dbReference>
<dbReference type="OrthoDB" id="833147at2"/>
<reference evidence="3 4" key="1">
    <citation type="submission" date="2017-06" db="EMBL/GenBank/DDBJ databases">
        <title>Raineya orbicola gen. nov., sp. nov. a slightly thermophilic bacterium of the phylum Bacteroidetes and the description of Raineyaceae fam. nov.</title>
        <authorList>
            <person name="Albuquerque L."/>
            <person name="Polonia A.R.M."/>
            <person name="Barroso C."/>
            <person name="Froufe H.J.C."/>
            <person name="Lage O."/>
            <person name="Lobo-Da-Cunha A."/>
            <person name="Egas C."/>
            <person name="Da Costa M.S."/>
        </authorList>
    </citation>
    <scope>NUCLEOTIDE SEQUENCE [LARGE SCALE GENOMIC DNA]</scope>
    <source>
        <strain evidence="3 4">SPSPC-11</strain>
    </source>
</reference>
<organism evidence="3 4">
    <name type="scientific">Raineya orbicola</name>
    <dbReference type="NCBI Taxonomy" id="2016530"/>
    <lineage>
        <taxon>Bacteria</taxon>
        <taxon>Pseudomonadati</taxon>
        <taxon>Bacteroidota</taxon>
        <taxon>Cytophagia</taxon>
        <taxon>Cytophagales</taxon>
        <taxon>Raineyaceae</taxon>
        <taxon>Raineya</taxon>
    </lineage>
</organism>
<gene>
    <name evidence="3" type="ORF">Rain11_1316</name>
</gene>
<dbReference type="PANTHER" id="PTHR43236">
    <property type="entry name" value="ANTITOXIN HIGA1"/>
    <property type="match status" value="1"/>
</dbReference>
<dbReference type="InterPro" id="IPR010359">
    <property type="entry name" value="IrrE_HExxH"/>
</dbReference>
<dbReference type="EMBL" id="NKXO01000018">
    <property type="protein sequence ID" value="PKQ69644.1"/>
    <property type="molecule type" value="Genomic_DNA"/>
</dbReference>
<accession>A0A2N3IH59</accession>
<evidence type="ECO:0000313" key="4">
    <source>
        <dbReference type="Proteomes" id="UP000233387"/>
    </source>
</evidence>
<name>A0A2N3IH59_9BACT</name>
<dbReference type="InterPro" id="IPR001387">
    <property type="entry name" value="Cro/C1-type_HTH"/>
</dbReference>
<feature type="domain" description="HTH cro/C1-type" evidence="2">
    <location>
        <begin position="15"/>
        <end position="69"/>
    </location>
</feature>
<dbReference type="Proteomes" id="UP000233387">
    <property type="component" value="Unassembled WGS sequence"/>
</dbReference>
<dbReference type="GO" id="GO:0003677">
    <property type="term" value="F:DNA binding"/>
    <property type="evidence" value="ECO:0007669"/>
    <property type="project" value="InterPro"/>
</dbReference>
<evidence type="ECO:0000256" key="1">
    <source>
        <dbReference type="ARBA" id="ARBA00007227"/>
    </source>
</evidence>
<comment type="similarity">
    <text evidence="1">Belongs to the short-chain fatty acyl-CoA assimilation regulator (ScfR) family.</text>
</comment>
<protein>
    <submittedName>
        <fullName evidence="3">Helix-turn-helix protein</fullName>
    </submittedName>
</protein>
<dbReference type="RefSeq" id="WP_101358584.1">
    <property type="nucleotide sequence ID" value="NZ_NKXO01000018.1"/>
</dbReference>
<dbReference type="SMART" id="SM00530">
    <property type="entry name" value="HTH_XRE"/>
    <property type="match status" value="1"/>
</dbReference>
<evidence type="ECO:0000313" key="3">
    <source>
        <dbReference type="EMBL" id="PKQ69644.1"/>
    </source>
</evidence>
<dbReference type="AlphaFoldDB" id="A0A2N3IH59"/>
<dbReference type="Gene3D" id="1.10.260.40">
    <property type="entry name" value="lambda repressor-like DNA-binding domains"/>
    <property type="match status" value="1"/>
</dbReference>
<evidence type="ECO:0000259" key="2">
    <source>
        <dbReference type="PROSITE" id="PS50943"/>
    </source>
</evidence>
<dbReference type="Pfam" id="PF01381">
    <property type="entry name" value="HTH_3"/>
    <property type="match status" value="1"/>
</dbReference>
<sequence>MISKEHIRLIFGLKIKQARQEKGLSLSELAQKTGISVSYLNEIEKGKKYPQSEKIATLAETLGVNYDWLVSLKLNKKLLPLSKLLASGFFEEFPLEIFGIEPAQFLEILVNAPDKVTAFISTLLEIARSYDMQIEEFYFSALRSYQEMHENYFADIEAEAKKCREIYFAASQIPQTQTLQKILEEKFHIQVQEFEFEPSLQHLRSLLKGKTLLINRLLNEEQRRFVLARELGYAILKPTHRTYTFSWVEVKSFEEVLSNFRASYFAGALLLPENELLADLDVFFSKENFEADFLINLLAKYHVSPETFLYRFTNLLPKHFGLNELFFLRFDNAENQFNLTKELHLSGLHNPHASALGEHYCRRWISISILQDLQQKPNPEREILCKAQISEYYNSDNRYWVLAMARSLSPTPALSSVAVGIKITSHSQKVIQFLQNGALLVRKVGETCERCIAHNCPERAAKATILQKLERQKASREAIARLLL</sequence>